<feature type="signal peptide" evidence="1">
    <location>
        <begin position="1"/>
        <end position="23"/>
    </location>
</feature>
<evidence type="ECO:0000256" key="1">
    <source>
        <dbReference type="SAM" id="SignalP"/>
    </source>
</evidence>
<feature type="chain" id="PRO_5006039144" evidence="1">
    <location>
        <begin position="24"/>
        <end position="175"/>
    </location>
</feature>
<protein>
    <submittedName>
        <fullName evidence="2">Uncharacterized protein</fullName>
    </submittedName>
</protein>
<evidence type="ECO:0000313" key="3">
    <source>
        <dbReference type="Proteomes" id="UP000058074"/>
    </source>
</evidence>
<accession>A0A0N9UYB6</accession>
<proteinExistence type="predicted"/>
<sequence length="175" mass="18378">MKIMPAALTLALFASAFASSAHASERIADPFDRADASFSRYPLSLPSTPQAIGRLTNGDSCDDDGLACEWEDPDGVVHIFAGDILAIKIVDAKTLGARDIPALGIGPARTRSAVLAKVRAFLPEIPVDCLEPGKAGQGNGIASCEGSFANGGWFKLLFGPDSRLMSARIDAFQID</sequence>
<organism evidence="2 3">
    <name type="scientific">Sphingopyxis macrogoltabida</name>
    <name type="common">Sphingomonas macrogoltabidus</name>
    <dbReference type="NCBI Taxonomy" id="33050"/>
    <lineage>
        <taxon>Bacteria</taxon>
        <taxon>Pseudomonadati</taxon>
        <taxon>Pseudomonadota</taxon>
        <taxon>Alphaproteobacteria</taxon>
        <taxon>Sphingomonadales</taxon>
        <taxon>Sphingomonadaceae</taxon>
        <taxon>Sphingopyxis</taxon>
    </lineage>
</organism>
<dbReference type="KEGG" id="smag:AN936_06620"/>
<keyword evidence="1" id="KW-0732">Signal</keyword>
<evidence type="ECO:0000313" key="2">
    <source>
        <dbReference type="EMBL" id="ALH80049.1"/>
    </source>
</evidence>
<dbReference type="OrthoDB" id="7448845at2"/>
<dbReference type="PATRIC" id="fig|33050.5.peg.1377"/>
<dbReference type="RefSeq" id="WP_054587434.1">
    <property type="nucleotide sequence ID" value="NZ_CP012700.1"/>
</dbReference>
<gene>
    <name evidence="2" type="ORF">AN936_06620</name>
</gene>
<dbReference type="Proteomes" id="UP000058074">
    <property type="component" value="Chromosome"/>
</dbReference>
<reference evidence="2 3" key="1">
    <citation type="journal article" date="2015" name="Genome Announc.">
        <title>Complete Genome Sequence of Polypropylene Glycol- and Polyethylene Glycol-Degrading Sphingopyxis macrogoltabida Strain EY-1.</title>
        <authorList>
            <person name="Ohtsubo Y."/>
            <person name="Nagata Y."/>
            <person name="Numata M."/>
            <person name="Tsuchikane K."/>
            <person name="Hosoyama A."/>
            <person name="Yamazoe A."/>
            <person name="Tsuda M."/>
            <person name="Fujita N."/>
            <person name="Kawai F."/>
        </authorList>
    </citation>
    <scope>NUCLEOTIDE SEQUENCE [LARGE SCALE GENOMIC DNA]</scope>
    <source>
        <strain evidence="2 3">EY-1</strain>
    </source>
</reference>
<dbReference type="AlphaFoldDB" id="A0A0N9UYB6"/>
<dbReference type="EMBL" id="CP012700">
    <property type="protein sequence ID" value="ALH80049.1"/>
    <property type="molecule type" value="Genomic_DNA"/>
</dbReference>
<name>A0A0N9UYB6_SPHMC</name>